<dbReference type="SUPFAM" id="SSF101447">
    <property type="entry name" value="Formin homology 2 domain (FH2 domain)"/>
    <property type="match status" value="2"/>
</dbReference>
<protein>
    <submittedName>
        <fullName evidence="3">FOR1 protein</fullName>
    </submittedName>
</protein>
<dbReference type="AlphaFoldDB" id="A0A150H3R5"/>
<comment type="caution">
    <text evidence="3">The sequence shown here is derived from an EMBL/GenBank/DDBJ whole genome shotgun (WGS) entry which is preliminary data.</text>
</comment>
<dbReference type="STRING" id="33097.A0A150H3R5"/>
<gene>
    <name evidence="3" type="ORF">GPECTOR_1g640</name>
</gene>
<dbReference type="Proteomes" id="UP000075714">
    <property type="component" value="Unassembled WGS sequence"/>
</dbReference>
<keyword evidence="4" id="KW-1185">Reference proteome</keyword>
<evidence type="ECO:0000313" key="4">
    <source>
        <dbReference type="Proteomes" id="UP000075714"/>
    </source>
</evidence>
<dbReference type="Gene3D" id="1.20.58.2220">
    <property type="entry name" value="Formin, FH2 domain"/>
    <property type="match status" value="2"/>
</dbReference>
<sequence length="182" mass="19911">MTSTGVNVMDEEKLEAVLEMLPTEDEQKLLVEYKGDRTCLNEADKFLLEVLPVACEIRPKIQICMAMAAMPRRLDAISKDVAVVCTACDEESAHAFVTATAAKVDALEVAAKDAERAFIETRGYLNGSNDKTELSRFFFVLHSFAVDLAKAHRENSEVDARPLAAGRPEDTSDRARSSGANA</sequence>
<accession>A0A150H3R5</accession>
<evidence type="ECO:0000313" key="3">
    <source>
        <dbReference type="EMBL" id="KXZ56711.1"/>
    </source>
</evidence>
<feature type="region of interest" description="Disordered" evidence="1">
    <location>
        <begin position="154"/>
        <end position="182"/>
    </location>
</feature>
<dbReference type="OrthoDB" id="1668162at2759"/>
<organism evidence="3 4">
    <name type="scientific">Gonium pectorale</name>
    <name type="common">Green alga</name>
    <dbReference type="NCBI Taxonomy" id="33097"/>
    <lineage>
        <taxon>Eukaryota</taxon>
        <taxon>Viridiplantae</taxon>
        <taxon>Chlorophyta</taxon>
        <taxon>core chlorophytes</taxon>
        <taxon>Chlorophyceae</taxon>
        <taxon>CS clade</taxon>
        <taxon>Chlamydomonadales</taxon>
        <taxon>Volvocaceae</taxon>
        <taxon>Gonium</taxon>
    </lineage>
</organism>
<name>A0A150H3R5_GONPE</name>
<dbReference type="Pfam" id="PF02181">
    <property type="entry name" value="FH2"/>
    <property type="match status" value="1"/>
</dbReference>
<evidence type="ECO:0000256" key="1">
    <source>
        <dbReference type="SAM" id="MobiDB-lite"/>
    </source>
</evidence>
<proteinExistence type="predicted"/>
<feature type="compositionally biased region" description="Basic and acidic residues" evidence="1">
    <location>
        <begin position="167"/>
        <end position="176"/>
    </location>
</feature>
<dbReference type="InterPro" id="IPR042201">
    <property type="entry name" value="FH2_Formin_sf"/>
</dbReference>
<dbReference type="InterPro" id="IPR015425">
    <property type="entry name" value="FH2_Formin"/>
</dbReference>
<evidence type="ECO:0000259" key="2">
    <source>
        <dbReference type="Pfam" id="PF02181"/>
    </source>
</evidence>
<feature type="domain" description="FH2" evidence="2">
    <location>
        <begin position="8"/>
        <end position="90"/>
    </location>
</feature>
<dbReference type="EMBL" id="LSYV01000002">
    <property type="protein sequence ID" value="KXZ56711.1"/>
    <property type="molecule type" value="Genomic_DNA"/>
</dbReference>
<reference evidence="4" key="1">
    <citation type="journal article" date="2016" name="Nat. Commun.">
        <title>The Gonium pectorale genome demonstrates co-option of cell cycle regulation during the evolution of multicellularity.</title>
        <authorList>
            <person name="Hanschen E.R."/>
            <person name="Marriage T.N."/>
            <person name="Ferris P.J."/>
            <person name="Hamaji T."/>
            <person name="Toyoda A."/>
            <person name="Fujiyama A."/>
            <person name="Neme R."/>
            <person name="Noguchi H."/>
            <person name="Minakuchi Y."/>
            <person name="Suzuki M."/>
            <person name="Kawai-Toyooka H."/>
            <person name="Smith D.R."/>
            <person name="Sparks H."/>
            <person name="Anderson J."/>
            <person name="Bakaric R."/>
            <person name="Luria V."/>
            <person name="Karger A."/>
            <person name="Kirschner M.W."/>
            <person name="Durand P.M."/>
            <person name="Michod R.E."/>
            <person name="Nozaki H."/>
            <person name="Olson B.J."/>
        </authorList>
    </citation>
    <scope>NUCLEOTIDE SEQUENCE [LARGE SCALE GENOMIC DNA]</scope>
    <source>
        <strain evidence="4">NIES-2863</strain>
    </source>
</reference>